<evidence type="ECO:0000313" key="1">
    <source>
        <dbReference type="EMBL" id="KLO05727.1"/>
    </source>
</evidence>
<keyword evidence="2" id="KW-1185">Reference proteome</keyword>
<accession>A0A0H2R305</accession>
<evidence type="ECO:0000313" key="2">
    <source>
        <dbReference type="Proteomes" id="UP000053477"/>
    </source>
</evidence>
<reference evidence="1 2" key="1">
    <citation type="submission" date="2015-04" db="EMBL/GenBank/DDBJ databases">
        <title>Complete genome sequence of Schizopora paradoxa KUC8140, a cosmopolitan wood degrader in East Asia.</title>
        <authorList>
            <consortium name="DOE Joint Genome Institute"/>
            <person name="Min B."/>
            <person name="Park H."/>
            <person name="Jang Y."/>
            <person name="Kim J.-J."/>
            <person name="Kim K.H."/>
            <person name="Pangilinan J."/>
            <person name="Lipzen A."/>
            <person name="Riley R."/>
            <person name="Grigoriev I.V."/>
            <person name="Spatafora J.W."/>
            <person name="Choi I.-G."/>
        </authorList>
    </citation>
    <scope>NUCLEOTIDE SEQUENCE [LARGE SCALE GENOMIC DNA]</scope>
    <source>
        <strain evidence="1 2">KUC8140</strain>
    </source>
</reference>
<name>A0A0H2R305_9AGAM</name>
<feature type="non-terminal residue" evidence="1">
    <location>
        <position position="169"/>
    </location>
</feature>
<dbReference type="EMBL" id="KQ086273">
    <property type="protein sequence ID" value="KLO05727.1"/>
    <property type="molecule type" value="Genomic_DNA"/>
</dbReference>
<gene>
    <name evidence="1" type="ORF">SCHPADRAFT_933473</name>
</gene>
<proteinExistence type="predicted"/>
<dbReference type="InParanoid" id="A0A0H2R305"/>
<sequence>MRFCRPIQDAVLLDLLEVDEILSSHRGFRRRGSPQTFCQNQPQIQGFSEFFSFRNYVLEFALSSTPSNAHRQLSASASTAGASVSLLARRESNPDSGLGRWHREHSSRRQIEGECWQPPWHVPSIAILPSVNPVGSAGCVESWEVYLDVLWNPVASGGLRRVQETEMVD</sequence>
<organism evidence="1 2">
    <name type="scientific">Schizopora paradoxa</name>
    <dbReference type="NCBI Taxonomy" id="27342"/>
    <lineage>
        <taxon>Eukaryota</taxon>
        <taxon>Fungi</taxon>
        <taxon>Dikarya</taxon>
        <taxon>Basidiomycota</taxon>
        <taxon>Agaricomycotina</taxon>
        <taxon>Agaricomycetes</taxon>
        <taxon>Hymenochaetales</taxon>
        <taxon>Schizoporaceae</taxon>
        <taxon>Schizopora</taxon>
    </lineage>
</organism>
<protein>
    <submittedName>
        <fullName evidence="1">Uncharacterized protein</fullName>
    </submittedName>
</protein>
<dbReference type="Proteomes" id="UP000053477">
    <property type="component" value="Unassembled WGS sequence"/>
</dbReference>
<dbReference type="AlphaFoldDB" id="A0A0H2R305"/>